<evidence type="ECO:0000313" key="2">
    <source>
        <dbReference type="EMBL" id="KIJ30542.1"/>
    </source>
</evidence>
<keyword evidence="3" id="KW-1185">Reference proteome</keyword>
<reference evidence="2 3" key="1">
    <citation type="submission" date="2014-06" db="EMBL/GenBank/DDBJ databases">
        <title>Evolutionary Origins and Diversification of the Mycorrhizal Mutualists.</title>
        <authorList>
            <consortium name="DOE Joint Genome Institute"/>
            <consortium name="Mycorrhizal Genomics Consortium"/>
            <person name="Kohler A."/>
            <person name="Kuo A."/>
            <person name="Nagy L.G."/>
            <person name="Floudas D."/>
            <person name="Copeland A."/>
            <person name="Barry K.W."/>
            <person name="Cichocki N."/>
            <person name="Veneault-Fourrey C."/>
            <person name="LaButti K."/>
            <person name="Lindquist E.A."/>
            <person name="Lipzen A."/>
            <person name="Lundell T."/>
            <person name="Morin E."/>
            <person name="Murat C."/>
            <person name="Riley R."/>
            <person name="Ohm R."/>
            <person name="Sun H."/>
            <person name="Tunlid A."/>
            <person name="Henrissat B."/>
            <person name="Grigoriev I.V."/>
            <person name="Hibbett D.S."/>
            <person name="Martin F."/>
        </authorList>
    </citation>
    <scope>NUCLEOTIDE SEQUENCE [LARGE SCALE GENOMIC DNA]</scope>
    <source>
        <strain evidence="2 3">SS14</strain>
    </source>
</reference>
<protein>
    <submittedName>
        <fullName evidence="2">Uncharacterized protein</fullName>
    </submittedName>
</protein>
<evidence type="ECO:0000256" key="1">
    <source>
        <dbReference type="SAM" id="MobiDB-lite"/>
    </source>
</evidence>
<proteinExistence type="predicted"/>
<feature type="region of interest" description="Disordered" evidence="1">
    <location>
        <begin position="64"/>
        <end position="87"/>
    </location>
</feature>
<dbReference type="AlphaFoldDB" id="A0A0C9UNT3"/>
<gene>
    <name evidence="2" type="ORF">M422DRAFT_267874</name>
</gene>
<accession>A0A0C9UNT3</accession>
<dbReference type="Proteomes" id="UP000054279">
    <property type="component" value="Unassembled WGS sequence"/>
</dbReference>
<dbReference type="EMBL" id="KN837259">
    <property type="protein sequence ID" value="KIJ30542.1"/>
    <property type="molecule type" value="Genomic_DNA"/>
</dbReference>
<name>A0A0C9UNT3_SPHS4</name>
<dbReference type="HOGENOM" id="CLU_2293478_0_0_1"/>
<sequence length="101" mass="11274">MEDNEAGRQDNHTPQLRSLCTADLCPQLEQLLQLLQEREGPLLGLSHSSHLGYIVDYFTSKTNTSQLPAESPSSSPPSTTPILVTPFTPKLNNKKLNIRFR</sequence>
<evidence type="ECO:0000313" key="3">
    <source>
        <dbReference type="Proteomes" id="UP000054279"/>
    </source>
</evidence>
<organism evidence="2 3">
    <name type="scientific">Sphaerobolus stellatus (strain SS14)</name>
    <dbReference type="NCBI Taxonomy" id="990650"/>
    <lineage>
        <taxon>Eukaryota</taxon>
        <taxon>Fungi</taxon>
        <taxon>Dikarya</taxon>
        <taxon>Basidiomycota</taxon>
        <taxon>Agaricomycotina</taxon>
        <taxon>Agaricomycetes</taxon>
        <taxon>Phallomycetidae</taxon>
        <taxon>Geastrales</taxon>
        <taxon>Sphaerobolaceae</taxon>
        <taxon>Sphaerobolus</taxon>
    </lineage>
</organism>